<dbReference type="STRING" id="411463.EUBVEN_01840"/>
<feature type="transmembrane region" description="Helical" evidence="1">
    <location>
        <begin position="55"/>
        <end position="77"/>
    </location>
</feature>
<proteinExistence type="predicted"/>
<organism evidence="2 3">
    <name type="scientific">Eubacterium ventriosum ATCC 27560</name>
    <dbReference type="NCBI Taxonomy" id="411463"/>
    <lineage>
        <taxon>Bacteria</taxon>
        <taxon>Bacillati</taxon>
        <taxon>Bacillota</taxon>
        <taxon>Clostridia</taxon>
        <taxon>Eubacteriales</taxon>
        <taxon>Eubacteriaceae</taxon>
        <taxon>Eubacterium</taxon>
    </lineage>
</organism>
<protein>
    <submittedName>
        <fullName evidence="2">Uncharacterized protein</fullName>
    </submittedName>
</protein>
<dbReference type="EMBL" id="AAVL02000035">
    <property type="protein sequence ID" value="EDM51057.1"/>
    <property type="molecule type" value="Genomic_DNA"/>
</dbReference>
<evidence type="ECO:0000313" key="3">
    <source>
        <dbReference type="Proteomes" id="UP000006000"/>
    </source>
</evidence>
<keyword evidence="1" id="KW-0472">Membrane</keyword>
<dbReference type="HOGENOM" id="CLU_131458_1_0_9"/>
<dbReference type="AlphaFoldDB" id="A5Z800"/>
<name>A5Z800_9FIRM</name>
<sequence length="162" mass="19332">MCREDNIIKIEEIHKEIDLIQACITRMAQNSFKIKGWFVSIYAVILALLPEKVNVFLVCITLIAVNIIFWYLDGFFLRTEKVYRKIYDWVLEKRPQNNRELMYQLNPSKFIGKIEKVESVWQVMWSRTLRWFYLIPLVIVVIVFAIKCGPTLCKIIQFCAYK</sequence>
<keyword evidence="1" id="KW-1133">Transmembrane helix</keyword>
<evidence type="ECO:0000313" key="2">
    <source>
        <dbReference type="EMBL" id="EDM51057.1"/>
    </source>
</evidence>
<feature type="transmembrane region" description="Helical" evidence="1">
    <location>
        <begin position="131"/>
        <end position="152"/>
    </location>
</feature>
<dbReference type="Proteomes" id="UP000006000">
    <property type="component" value="Unassembled WGS sequence"/>
</dbReference>
<reference evidence="2 3" key="2">
    <citation type="submission" date="2007-04" db="EMBL/GenBank/DDBJ databases">
        <title>Draft genome sequence of Eubacterium ventriosum (ATCC 27560).</title>
        <authorList>
            <person name="Sudarsanam P."/>
            <person name="Ley R."/>
            <person name="Guruge J."/>
            <person name="Turnbaugh P.J."/>
            <person name="Mahowald M."/>
            <person name="Liep D."/>
            <person name="Gordon J."/>
        </authorList>
    </citation>
    <scope>NUCLEOTIDE SEQUENCE [LARGE SCALE GENOMIC DNA]</scope>
    <source>
        <strain evidence="2 3">ATCC 27560</strain>
    </source>
</reference>
<gene>
    <name evidence="2" type="ORF">EUBVEN_01840</name>
</gene>
<feature type="transmembrane region" description="Helical" evidence="1">
    <location>
        <begin position="32"/>
        <end position="49"/>
    </location>
</feature>
<evidence type="ECO:0000256" key="1">
    <source>
        <dbReference type="SAM" id="Phobius"/>
    </source>
</evidence>
<comment type="caution">
    <text evidence="2">The sequence shown here is derived from an EMBL/GenBank/DDBJ whole genome shotgun (WGS) entry which is preliminary data.</text>
</comment>
<accession>A5Z800</accession>
<keyword evidence="1" id="KW-0812">Transmembrane</keyword>
<reference evidence="2 3" key="1">
    <citation type="submission" date="2007-03" db="EMBL/GenBank/DDBJ databases">
        <authorList>
            <person name="Fulton L."/>
            <person name="Clifton S."/>
            <person name="Fulton B."/>
            <person name="Xu J."/>
            <person name="Minx P."/>
            <person name="Pepin K.H."/>
            <person name="Johnson M."/>
            <person name="Thiruvilangam P."/>
            <person name="Bhonagiri V."/>
            <person name="Nash W.E."/>
            <person name="Mardis E.R."/>
            <person name="Wilson R.K."/>
        </authorList>
    </citation>
    <scope>NUCLEOTIDE SEQUENCE [LARGE SCALE GENOMIC DNA]</scope>
    <source>
        <strain evidence="2 3">ATCC 27560</strain>
    </source>
</reference>